<proteinExistence type="predicted"/>
<evidence type="ECO:0000313" key="2">
    <source>
        <dbReference type="EMBL" id="AQQ03160.1"/>
    </source>
</evidence>
<dbReference type="Proteomes" id="UP000188174">
    <property type="component" value="Chromosome"/>
</dbReference>
<dbReference type="EMBL" id="CP019630">
    <property type="protein sequence ID" value="AQQ03160.1"/>
    <property type="molecule type" value="Genomic_DNA"/>
</dbReference>
<protein>
    <submittedName>
        <fullName evidence="2">Uncharacterized protein</fullName>
    </submittedName>
</protein>
<sequence>MPTAALITRRFNVDELAVRRLCNSHPAFLSLCEDYATACCALERWRNDEAKAADYRSVIEELEREISSFLTGSAPIDGPSSAYSTNGPKRSH</sequence>
<evidence type="ECO:0000313" key="3">
    <source>
        <dbReference type="Proteomes" id="UP000188174"/>
    </source>
</evidence>
<feature type="compositionally biased region" description="Polar residues" evidence="1">
    <location>
        <begin position="81"/>
        <end position="92"/>
    </location>
</feature>
<evidence type="ECO:0000256" key="1">
    <source>
        <dbReference type="SAM" id="MobiDB-lite"/>
    </source>
</evidence>
<gene>
    <name evidence="2" type="ORF">B0E33_05745</name>
</gene>
<accession>A0ABM6HYK8</accession>
<feature type="region of interest" description="Disordered" evidence="1">
    <location>
        <begin position="70"/>
        <end position="92"/>
    </location>
</feature>
<name>A0ABM6HYK8_9HYPH</name>
<reference evidence="2 3" key="1">
    <citation type="submission" date="2017-02" db="EMBL/GenBank/DDBJ databases">
        <authorList>
            <person name="Jeong S."/>
        </authorList>
    </citation>
    <scope>NUCLEOTIDE SEQUENCE [LARGE SCALE GENOMIC DNA]</scope>
    <source>
        <strain evidence="2 3">RMAR6-6</strain>
    </source>
</reference>
<keyword evidence="3" id="KW-1185">Reference proteome</keyword>
<organism evidence="2 3">
    <name type="scientific">Roseibium algicola</name>
    <dbReference type="NCBI Taxonomy" id="2857014"/>
    <lineage>
        <taxon>Bacteria</taxon>
        <taxon>Pseudomonadati</taxon>
        <taxon>Pseudomonadota</taxon>
        <taxon>Alphaproteobacteria</taxon>
        <taxon>Hyphomicrobiales</taxon>
        <taxon>Stappiaceae</taxon>
        <taxon>Roseibium</taxon>
    </lineage>
</organism>